<name>A0A5J4X2D8_9EUKA</name>
<reference evidence="2 3" key="1">
    <citation type="submission" date="2019-03" db="EMBL/GenBank/DDBJ databases">
        <title>Single cell metagenomics reveals metabolic interactions within the superorganism composed of flagellate Streblomastix strix and complex community of Bacteroidetes bacteria on its surface.</title>
        <authorList>
            <person name="Treitli S.C."/>
            <person name="Kolisko M."/>
            <person name="Husnik F."/>
            <person name="Keeling P."/>
            <person name="Hampl V."/>
        </authorList>
    </citation>
    <scope>NUCLEOTIDE SEQUENCE [LARGE SCALE GENOMIC DNA]</scope>
    <source>
        <strain evidence="2">ST1C</strain>
    </source>
</reference>
<evidence type="ECO:0000256" key="1">
    <source>
        <dbReference type="SAM" id="MobiDB-lite"/>
    </source>
</evidence>
<feature type="region of interest" description="Disordered" evidence="1">
    <location>
        <begin position="119"/>
        <end position="143"/>
    </location>
</feature>
<sequence length="143" mass="16801">MTQLENELEDSKFFESILNYPINVKHVTIEEGAKRPYTCKLEMNEKAKALMEQMLNKVNEKDNEIIGGIVNKVVDASLINETFNKPIIEQTNKEKHENILHDLRNAEADQETRLTKQQNAYRLDKQWKQDDEQESKQKKKRGI</sequence>
<gene>
    <name evidence="2" type="ORF">EZS28_003061</name>
</gene>
<comment type="caution">
    <text evidence="2">The sequence shown here is derived from an EMBL/GenBank/DDBJ whole genome shotgun (WGS) entry which is preliminary data.</text>
</comment>
<dbReference type="Proteomes" id="UP000324800">
    <property type="component" value="Unassembled WGS sequence"/>
</dbReference>
<feature type="compositionally biased region" description="Basic and acidic residues" evidence="1">
    <location>
        <begin position="122"/>
        <end position="136"/>
    </location>
</feature>
<proteinExistence type="predicted"/>
<protein>
    <submittedName>
        <fullName evidence="2">Uncharacterized protein</fullName>
    </submittedName>
</protein>
<organism evidence="2 3">
    <name type="scientific">Streblomastix strix</name>
    <dbReference type="NCBI Taxonomy" id="222440"/>
    <lineage>
        <taxon>Eukaryota</taxon>
        <taxon>Metamonada</taxon>
        <taxon>Preaxostyla</taxon>
        <taxon>Oxymonadida</taxon>
        <taxon>Streblomastigidae</taxon>
        <taxon>Streblomastix</taxon>
    </lineage>
</organism>
<accession>A0A5J4X2D8</accession>
<dbReference type="AlphaFoldDB" id="A0A5J4X2D8"/>
<dbReference type="EMBL" id="SNRW01000394">
    <property type="protein sequence ID" value="KAA6401411.1"/>
    <property type="molecule type" value="Genomic_DNA"/>
</dbReference>
<evidence type="ECO:0000313" key="2">
    <source>
        <dbReference type="EMBL" id="KAA6401411.1"/>
    </source>
</evidence>
<evidence type="ECO:0000313" key="3">
    <source>
        <dbReference type="Proteomes" id="UP000324800"/>
    </source>
</evidence>